<evidence type="ECO:0000313" key="4">
    <source>
        <dbReference type="Proteomes" id="UP000220251"/>
    </source>
</evidence>
<dbReference type="AlphaFoldDB" id="A0A0H5DNT9"/>
<organism evidence="3 4">
    <name type="scientific">Estrella lausannensis</name>
    <dbReference type="NCBI Taxonomy" id="483423"/>
    <lineage>
        <taxon>Bacteria</taxon>
        <taxon>Pseudomonadati</taxon>
        <taxon>Chlamydiota</taxon>
        <taxon>Chlamydiia</taxon>
        <taxon>Parachlamydiales</taxon>
        <taxon>Candidatus Criblamydiaceae</taxon>
        <taxon>Estrella</taxon>
    </lineage>
</organism>
<dbReference type="EMBL" id="CWGJ01000011">
    <property type="protein sequence ID" value="CRX37967.1"/>
    <property type="molecule type" value="Genomic_DNA"/>
</dbReference>
<dbReference type="RefSeq" id="WP_098037829.1">
    <property type="nucleotide sequence ID" value="NZ_CWGJ01000011.1"/>
</dbReference>
<keyword evidence="4" id="KW-1185">Reference proteome</keyword>
<keyword evidence="2" id="KW-0732">Signal</keyword>
<accession>A0A0H5DNT9</accession>
<dbReference type="OrthoDB" id="8690161at2"/>
<proteinExistence type="predicted"/>
<feature type="chain" id="PRO_5005217755" evidence="2">
    <location>
        <begin position="20"/>
        <end position="154"/>
    </location>
</feature>
<sequence>MKKNFFLFLFLLMSVFANTTWGQILVDESGAKYLTIGSTKDEVLEILGTPEKIDAYFDRWYYGSNSLSFDEDKRIKEYTNAKALKILLIPSNRNNCKEDSEKILNSQSSSKNNSYSNSANGYGEISKTTGRARTNYVNGYYRKNGTYVKPYYRS</sequence>
<gene>
    <name evidence="3" type="ORF">ELAC_0612</name>
</gene>
<reference evidence="4" key="1">
    <citation type="submission" date="2015-06" db="EMBL/GenBank/DDBJ databases">
        <authorList>
            <person name="Bertelli C."/>
        </authorList>
    </citation>
    <scope>NUCLEOTIDE SEQUENCE [LARGE SCALE GENOMIC DNA]</scope>
    <source>
        <strain evidence="4">CRIB-30</strain>
    </source>
</reference>
<name>A0A0H5DNT9_9BACT</name>
<evidence type="ECO:0000256" key="2">
    <source>
        <dbReference type="SAM" id="SignalP"/>
    </source>
</evidence>
<evidence type="ECO:0000256" key="1">
    <source>
        <dbReference type="SAM" id="MobiDB-lite"/>
    </source>
</evidence>
<protein>
    <submittedName>
        <fullName evidence="3">Putative outer membrane lipoprotein</fullName>
    </submittedName>
</protein>
<feature type="compositionally biased region" description="Low complexity" evidence="1">
    <location>
        <begin position="105"/>
        <end position="120"/>
    </location>
</feature>
<feature type="signal peptide" evidence="2">
    <location>
        <begin position="1"/>
        <end position="19"/>
    </location>
</feature>
<evidence type="ECO:0000313" key="3">
    <source>
        <dbReference type="EMBL" id="CRX37967.1"/>
    </source>
</evidence>
<dbReference type="Proteomes" id="UP000220251">
    <property type="component" value="Unassembled WGS sequence"/>
</dbReference>
<feature type="region of interest" description="Disordered" evidence="1">
    <location>
        <begin position="100"/>
        <end position="124"/>
    </location>
</feature>
<keyword evidence="3" id="KW-0449">Lipoprotein</keyword>